<comment type="similarity">
    <text evidence="6">Belongs to the TVP38/TMEM64 family.</text>
</comment>
<feature type="transmembrane region" description="Helical" evidence="6">
    <location>
        <begin position="137"/>
        <end position="157"/>
    </location>
</feature>
<keyword evidence="2 6" id="KW-1003">Cell membrane</keyword>
<sequence length="252" mass="27561">MFVKRIIPLVVLLALFAGFFWFDLDRYLTFQALSDHRDSLLAFVADHYLTALALYFVLYAVSVAASIPGGVLMTVTGGFLFGWWIAGLVTVVSATLGATLVFLVAETALGEPLRRKAGPWLRPLEVGFQKNALNYLLFLRLVPAFPFWLVNIAPAFLGVPLRTYVVGTFVGIIPGTFVFAFLGTGLDSVILEQQQRYADCLTSGATDCTRAFQISSLLTPEVIVAFVALGLIALLPVILDKIRRAKPDGTLR</sequence>
<comment type="subcellular location">
    <subcellularLocation>
        <location evidence="1 6">Cell membrane</location>
        <topology evidence="1 6">Multi-pass membrane protein</topology>
    </subcellularLocation>
</comment>
<dbReference type="RefSeq" id="WP_206374253.1">
    <property type="nucleotide sequence ID" value="NZ_BSNF01000001.1"/>
</dbReference>
<reference evidence="8" key="2">
    <citation type="submission" date="2023-01" db="EMBL/GenBank/DDBJ databases">
        <title>Draft genome sequence of Sneathiella chinensis strain NBRC 103408.</title>
        <authorList>
            <person name="Sun Q."/>
            <person name="Mori K."/>
        </authorList>
    </citation>
    <scope>NUCLEOTIDE SEQUENCE</scope>
    <source>
        <strain evidence="8">NBRC 103408</strain>
    </source>
</reference>
<reference evidence="8" key="1">
    <citation type="journal article" date="2014" name="Int. J. Syst. Evol. Microbiol.">
        <title>Complete genome of a new Firmicutes species belonging to the dominant human colonic microbiota ('Ruminococcus bicirculans') reveals two chromosomes and a selective capacity to utilize plant glucans.</title>
        <authorList>
            <consortium name="NISC Comparative Sequencing Program"/>
            <person name="Wegmann U."/>
            <person name="Louis P."/>
            <person name="Goesmann A."/>
            <person name="Henrissat B."/>
            <person name="Duncan S.H."/>
            <person name="Flint H.J."/>
        </authorList>
    </citation>
    <scope>NUCLEOTIDE SEQUENCE</scope>
    <source>
        <strain evidence="8">NBRC 103408</strain>
    </source>
</reference>
<evidence type="ECO:0000256" key="6">
    <source>
        <dbReference type="RuleBase" id="RU366058"/>
    </source>
</evidence>
<feature type="transmembrane region" description="Helical" evidence="6">
    <location>
        <begin position="163"/>
        <end position="186"/>
    </location>
</feature>
<accession>A0ABQ5U0V7</accession>
<keyword evidence="5 6" id="KW-0472">Membrane</keyword>
<dbReference type="EMBL" id="BSNF01000001">
    <property type="protein sequence ID" value="GLQ05453.1"/>
    <property type="molecule type" value="Genomic_DNA"/>
</dbReference>
<evidence type="ECO:0000313" key="9">
    <source>
        <dbReference type="Proteomes" id="UP001161409"/>
    </source>
</evidence>
<gene>
    <name evidence="8" type="ORF">GCM10007924_06740</name>
</gene>
<feature type="transmembrane region" description="Helical" evidence="6">
    <location>
        <begin position="6"/>
        <end position="28"/>
    </location>
</feature>
<feature type="transmembrane region" description="Helical" evidence="6">
    <location>
        <begin position="81"/>
        <end position="105"/>
    </location>
</feature>
<evidence type="ECO:0000256" key="3">
    <source>
        <dbReference type="ARBA" id="ARBA00022692"/>
    </source>
</evidence>
<protein>
    <recommendedName>
        <fullName evidence="6">TVP38/TMEM64 family membrane protein</fullName>
    </recommendedName>
</protein>
<dbReference type="InterPro" id="IPR032816">
    <property type="entry name" value="VTT_dom"/>
</dbReference>
<keyword evidence="3 6" id="KW-0812">Transmembrane</keyword>
<evidence type="ECO:0000259" key="7">
    <source>
        <dbReference type="Pfam" id="PF09335"/>
    </source>
</evidence>
<evidence type="ECO:0000256" key="5">
    <source>
        <dbReference type="ARBA" id="ARBA00023136"/>
    </source>
</evidence>
<dbReference type="Pfam" id="PF09335">
    <property type="entry name" value="VTT_dom"/>
    <property type="match status" value="1"/>
</dbReference>
<comment type="caution">
    <text evidence="8">The sequence shown here is derived from an EMBL/GenBank/DDBJ whole genome shotgun (WGS) entry which is preliminary data.</text>
</comment>
<proteinExistence type="inferred from homology"/>
<evidence type="ECO:0000256" key="4">
    <source>
        <dbReference type="ARBA" id="ARBA00022989"/>
    </source>
</evidence>
<organism evidence="8 9">
    <name type="scientific">Sneathiella chinensis</name>
    <dbReference type="NCBI Taxonomy" id="349750"/>
    <lineage>
        <taxon>Bacteria</taxon>
        <taxon>Pseudomonadati</taxon>
        <taxon>Pseudomonadota</taxon>
        <taxon>Alphaproteobacteria</taxon>
        <taxon>Sneathiellales</taxon>
        <taxon>Sneathiellaceae</taxon>
        <taxon>Sneathiella</taxon>
    </lineage>
</organism>
<keyword evidence="9" id="KW-1185">Reference proteome</keyword>
<feature type="domain" description="VTT" evidence="7">
    <location>
        <begin position="67"/>
        <end position="184"/>
    </location>
</feature>
<dbReference type="InterPro" id="IPR015414">
    <property type="entry name" value="TMEM64"/>
</dbReference>
<feature type="transmembrane region" description="Helical" evidence="6">
    <location>
        <begin position="222"/>
        <end position="239"/>
    </location>
</feature>
<dbReference type="PANTHER" id="PTHR12677">
    <property type="entry name" value="GOLGI APPARATUS MEMBRANE PROTEIN TVP38-RELATED"/>
    <property type="match status" value="1"/>
</dbReference>
<evidence type="ECO:0000256" key="2">
    <source>
        <dbReference type="ARBA" id="ARBA00022475"/>
    </source>
</evidence>
<evidence type="ECO:0000256" key="1">
    <source>
        <dbReference type="ARBA" id="ARBA00004651"/>
    </source>
</evidence>
<dbReference type="PANTHER" id="PTHR12677:SF59">
    <property type="entry name" value="GOLGI APPARATUS MEMBRANE PROTEIN TVP38-RELATED"/>
    <property type="match status" value="1"/>
</dbReference>
<evidence type="ECO:0000313" key="8">
    <source>
        <dbReference type="EMBL" id="GLQ05453.1"/>
    </source>
</evidence>
<name>A0ABQ5U0V7_9PROT</name>
<keyword evidence="4 6" id="KW-1133">Transmembrane helix</keyword>
<dbReference type="Proteomes" id="UP001161409">
    <property type="component" value="Unassembled WGS sequence"/>
</dbReference>